<reference evidence="3" key="1">
    <citation type="journal article" date="2019" name="Int. J. Syst. Evol. Microbiol.">
        <title>The Global Catalogue of Microorganisms (GCM) 10K type strain sequencing project: providing services to taxonomists for standard genome sequencing and annotation.</title>
        <authorList>
            <consortium name="The Broad Institute Genomics Platform"/>
            <consortium name="The Broad Institute Genome Sequencing Center for Infectious Disease"/>
            <person name="Wu L."/>
            <person name="Ma J."/>
        </authorList>
    </citation>
    <scope>NUCLEOTIDE SEQUENCE [LARGE SCALE GENOMIC DNA]</scope>
    <source>
        <strain evidence="3">CGMCC 1.10832</strain>
    </source>
</reference>
<evidence type="ECO:0000313" key="2">
    <source>
        <dbReference type="EMBL" id="GGC24293.1"/>
    </source>
</evidence>
<feature type="transmembrane region" description="Helical" evidence="1">
    <location>
        <begin position="90"/>
        <end position="112"/>
    </location>
</feature>
<feature type="transmembrane region" description="Helical" evidence="1">
    <location>
        <begin position="47"/>
        <end position="70"/>
    </location>
</feature>
<keyword evidence="1" id="KW-0812">Transmembrane</keyword>
<evidence type="ECO:0000256" key="1">
    <source>
        <dbReference type="SAM" id="Phobius"/>
    </source>
</evidence>
<gene>
    <name evidence="2" type="ORF">GCM10011506_06900</name>
</gene>
<keyword evidence="1" id="KW-0472">Membrane</keyword>
<feature type="transmembrane region" description="Helical" evidence="1">
    <location>
        <begin position="12"/>
        <end position="35"/>
    </location>
</feature>
<protein>
    <submittedName>
        <fullName evidence="2">Uncharacterized protein</fullName>
    </submittedName>
</protein>
<dbReference type="EMBL" id="BMEC01000002">
    <property type="protein sequence ID" value="GGC24293.1"/>
    <property type="molecule type" value="Genomic_DNA"/>
</dbReference>
<keyword evidence="3" id="KW-1185">Reference proteome</keyword>
<dbReference type="RefSeq" id="WP_188460416.1">
    <property type="nucleotide sequence ID" value="NZ_BAABHU010000002.1"/>
</dbReference>
<keyword evidence="1" id="KW-1133">Transmembrane helix</keyword>
<accession>A0ABQ1LGC9</accession>
<name>A0ABQ1LGC9_9BACT</name>
<sequence>MVELSLEYWNKLAHQILLITTLLSGFSIAVVANLLVYESKSRIAINILRIATVAAGSFLINVFAMTRIIMMTTDGYPLKVIESDINLPRIIGGVSFFLGIISLAGIISLSGFTKSRKTGIFTTIVGVLTLVGILCML</sequence>
<organism evidence="2 3">
    <name type="scientific">Marivirga lumbricoides</name>
    <dbReference type="NCBI Taxonomy" id="1046115"/>
    <lineage>
        <taxon>Bacteria</taxon>
        <taxon>Pseudomonadati</taxon>
        <taxon>Bacteroidota</taxon>
        <taxon>Cytophagia</taxon>
        <taxon>Cytophagales</taxon>
        <taxon>Marivirgaceae</taxon>
        <taxon>Marivirga</taxon>
    </lineage>
</organism>
<feature type="transmembrane region" description="Helical" evidence="1">
    <location>
        <begin position="119"/>
        <end position="136"/>
    </location>
</feature>
<dbReference type="Proteomes" id="UP000636010">
    <property type="component" value="Unassembled WGS sequence"/>
</dbReference>
<proteinExistence type="predicted"/>
<evidence type="ECO:0000313" key="3">
    <source>
        <dbReference type="Proteomes" id="UP000636010"/>
    </source>
</evidence>
<comment type="caution">
    <text evidence="2">The sequence shown here is derived from an EMBL/GenBank/DDBJ whole genome shotgun (WGS) entry which is preliminary data.</text>
</comment>